<dbReference type="Pfam" id="PF00480">
    <property type="entry name" value="ROK"/>
    <property type="match status" value="1"/>
</dbReference>
<organism evidence="2 3">
    <name type="scientific">Lachnotalea glycerini</name>
    <dbReference type="NCBI Taxonomy" id="1763509"/>
    <lineage>
        <taxon>Bacteria</taxon>
        <taxon>Bacillati</taxon>
        <taxon>Bacillota</taxon>
        <taxon>Clostridia</taxon>
        <taxon>Lachnospirales</taxon>
        <taxon>Lachnospiraceae</taxon>
        <taxon>Lachnotalea</taxon>
    </lineage>
</organism>
<dbReference type="InterPro" id="IPR043129">
    <property type="entry name" value="ATPase_NBD"/>
</dbReference>
<dbReference type="Gene3D" id="3.30.420.40">
    <property type="match status" value="3"/>
</dbReference>
<dbReference type="EMBL" id="NOKA02000001">
    <property type="protein sequence ID" value="RDY33250.1"/>
    <property type="molecule type" value="Genomic_DNA"/>
</dbReference>
<accession>A0A371JKK7</accession>
<protein>
    <submittedName>
        <fullName evidence="2">ROK family protein</fullName>
    </submittedName>
</protein>
<comment type="caution">
    <text evidence="2">The sequence shown here is derived from an EMBL/GenBank/DDBJ whole genome shotgun (WGS) entry which is preliminary data.</text>
</comment>
<evidence type="ECO:0000256" key="1">
    <source>
        <dbReference type="ARBA" id="ARBA00006479"/>
    </source>
</evidence>
<evidence type="ECO:0000313" key="2">
    <source>
        <dbReference type="EMBL" id="RDY33250.1"/>
    </source>
</evidence>
<name>A0A371JKK7_9FIRM</name>
<comment type="similarity">
    <text evidence="1">Belongs to the ROK (NagC/XylR) family.</text>
</comment>
<gene>
    <name evidence="2" type="ORF">CG710_001635</name>
</gene>
<dbReference type="InterPro" id="IPR000600">
    <property type="entry name" value="ROK"/>
</dbReference>
<dbReference type="CDD" id="cd23763">
    <property type="entry name" value="ASKHA_ATPase_ROK"/>
    <property type="match status" value="1"/>
</dbReference>
<dbReference type="AlphaFoldDB" id="A0A371JKK7"/>
<reference evidence="2 3" key="1">
    <citation type="journal article" date="2017" name="Genome Announc.">
        <title>Draft Genome Sequence of a Sporulating and Motile Strain of Lachnotalea glycerini Isolated from Water in Quebec City, Canada.</title>
        <authorList>
            <person name="Maheux A.F."/>
            <person name="Boudreau D.K."/>
            <person name="Berube E."/>
            <person name="Boissinot M."/>
            <person name="Raymond F."/>
            <person name="Brodeur S."/>
            <person name="Corbeil J."/>
            <person name="Isabel S."/>
            <person name="Omar R.F."/>
            <person name="Bergeron M.G."/>
        </authorList>
    </citation>
    <scope>NUCLEOTIDE SEQUENCE [LARGE SCALE GENOMIC DNA]</scope>
    <source>
        <strain evidence="2 3">CCRI-19302</strain>
    </source>
</reference>
<dbReference type="PANTHER" id="PTHR18964:SF149">
    <property type="entry name" value="BIFUNCTIONAL UDP-N-ACETYLGLUCOSAMINE 2-EPIMERASE_N-ACETYLMANNOSAMINE KINASE"/>
    <property type="match status" value="1"/>
</dbReference>
<dbReference type="RefSeq" id="WP_094379835.1">
    <property type="nucleotide sequence ID" value="NZ_NOKA02000001.1"/>
</dbReference>
<dbReference type="OrthoDB" id="9795247at2"/>
<dbReference type="PANTHER" id="PTHR18964">
    <property type="entry name" value="ROK (REPRESSOR, ORF, KINASE) FAMILY"/>
    <property type="match status" value="1"/>
</dbReference>
<proteinExistence type="inferred from homology"/>
<dbReference type="Proteomes" id="UP000216411">
    <property type="component" value="Unassembled WGS sequence"/>
</dbReference>
<keyword evidence="3" id="KW-1185">Reference proteome</keyword>
<dbReference type="SUPFAM" id="SSF53067">
    <property type="entry name" value="Actin-like ATPase domain"/>
    <property type="match status" value="2"/>
</dbReference>
<sequence>MNKETEYQTPITMAVDIGGSKYVVGFVDNTGNVLYQERREWKALDEDAIVEQLKEALHDIYNSQPKLAKQTKVGGVTIPGFADPVSGVWVESDFLPVKNLPLCKILSNEFKIPFFADNDCNACALAERYFGEAKSQDKFLYLTVSTGIGGALFLNNELYYGGFWHAGEIGLFVVEEYGRASDNGSVNGVVEMYASGRGFARNFMKAIDPDKTSERVPGGSEISLLAKQGNQYALQTLELEGRYLGRVIANACTIIDFKKVILGGGISLLFDQYKDTLSAEFNRILPKKEIEIEATKLGYLGAFLGAAAVAQRGLQGFVESQGAGKPEEVVFHVTVSDHIEALLELGNRNINREAADFGKFLAAKTIEDYGMTLEKLITSQNIYELENRSKKGDEEADRVLTFLGNQIGKGIACACILLDPGKVVLEGACTSCQAFQDSILETVKRETYYRGNLPFTILYL</sequence>
<evidence type="ECO:0000313" key="3">
    <source>
        <dbReference type="Proteomes" id="UP000216411"/>
    </source>
</evidence>